<reference evidence="1" key="1">
    <citation type="submission" date="2022-08" db="EMBL/GenBank/DDBJ databases">
        <title>Genome Sequence of Pycnoporus sanguineus.</title>
        <authorList>
            <person name="Buettner E."/>
        </authorList>
    </citation>
    <scope>NUCLEOTIDE SEQUENCE</scope>
    <source>
        <strain evidence="1">CG-C14</strain>
    </source>
</reference>
<proteinExistence type="predicted"/>
<sequence>MDCHRLWVIKGYQTVFHSLSRSADGSAVDVPSFTWALIDQLPPLDYDPDDPADDTALVMYLILRPKLDGLSYFAWQVWPLADERLWSPKIYTMNNEQWTLNVKRIRIWTSLTATELGDIPMALQNKLSDPLGPRESTALTPFPLPFPSTAEPNRLRRRRGRHRHPELRQRPRGPVSRRDLFRQHRHAALPGPVRADASGNGHSDLAQNFTVTVPSSSRPALAASLSVARTLPLHTYHSIAARGSPRVARPGHIAGLTLFAYVYPPPHALAPYHHSHHH</sequence>
<organism evidence="1 2">
    <name type="scientific">Trametes sanguinea</name>
    <dbReference type="NCBI Taxonomy" id="158606"/>
    <lineage>
        <taxon>Eukaryota</taxon>
        <taxon>Fungi</taxon>
        <taxon>Dikarya</taxon>
        <taxon>Basidiomycota</taxon>
        <taxon>Agaricomycotina</taxon>
        <taxon>Agaricomycetes</taxon>
        <taxon>Polyporales</taxon>
        <taxon>Polyporaceae</taxon>
        <taxon>Trametes</taxon>
    </lineage>
</organism>
<protein>
    <submittedName>
        <fullName evidence="1">Uncharacterized protein</fullName>
    </submittedName>
</protein>
<comment type="caution">
    <text evidence="1">The sequence shown here is derived from an EMBL/GenBank/DDBJ whole genome shotgun (WGS) entry which is preliminary data.</text>
</comment>
<dbReference type="Proteomes" id="UP001144978">
    <property type="component" value="Unassembled WGS sequence"/>
</dbReference>
<evidence type="ECO:0000313" key="1">
    <source>
        <dbReference type="EMBL" id="KAJ2984041.1"/>
    </source>
</evidence>
<name>A0ACC1NZY6_9APHY</name>
<evidence type="ECO:0000313" key="2">
    <source>
        <dbReference type="Proteomes" id="UP001144978"/>
    </source>
</evidence>
<keyword evidence="2" id="KW-1185">Reference proteome</keyword>
<accession>A0ACC1NZY6</accession>
<gene>
    <name evidence="1" type="ORF">NUW54_g10571</name>
</gene>
<dbReference type="EMBL" id="JANSHE010003849">
    <property type="protein sequence ID" value="KAJ2984041.1"/>
    <property type="molecule type" value="Genomic_DNA"/>
</dbReference>